<reference evidence="2" key="1">
    <citation type="submission" date="2016-10" db="EMBL/GenBank/DDBJ databases">
        <authorList>
            <person name="Benchimol M."/>
            <person name="Almeida L.G."/>
            <person name="Vasconcelos A.T."/>
            <person name="Perreira-Neves A."/>
            <person name="Rosa I.A."/>
            <person name="Tasca T."/>
            <person name="Bogo M.R."/>
            <person name="de Souza W."/>
        </authorList>
    </citation>
    <scope>NUCLEOTIDE SEQUENCE [LARGE SCALE GENOMIC DNA]</scope>
    <source>
        <strain evidence="2">K</strain>
    </source>
</reference>
<dbReference type="VEuPathDB" id="TrichDB:TRFO_03245"/>
<dbReference type="Pfam" id="PF00566">
    <property type="entry name" value="RabGAP-TBC"/>
    <property type="match status" value="1"/>
</dbReference>
<comment type="caution">
    <text evidence="2">The sequence shown here is derived from an EMBL/GenBank/DDBJ whole genome shotgun (WGS) entry which is preliminary data.</text>
</comment>
<dbReference type="SUPFAM" id="SSF47923">
    <property type="entry name" value="Ypt/Rab-GAP domain of gyp1p"/>
    <property type="match status" value="2"/>
</dbReference>
<dbReference type="Gene3D" id="1.10.472.80">
    <property type="entry name" value="Ypt/Rab-GAP domain of gyp1p, domain 3"/>
    <property type="match status" value="1"/>
</dbReference>
<dbReference type="PANTHER" id="PTHR22957:SF27">
    <property type="entry name" value="TBC1 DOMAIN FAMILY MEMBER 13"/>
    <property type="match status" value="1"/>
</dbReference>
<dbReference type="OrthoDB" id="10263206at2759"/>
<accession>A0A1J4KWT6</accession>
<dbReference type="AlphaFoldDB" id="A0A1J4KWT6"/>
<protein>
    <submittedName>
        <fullName evidence="2">TBC1 domain protein</fullName>
    </submittedName>
</protein>
<dbReference type="InterPro" id="IPR035969">
    <property type="entry name" value="Rab-GAP_TBC_sf"/>
</dbReference>
<dbReference type="PROSITE" id="PS50086">
    <property type="entry name" value="TBC_RABGAP"/>
    <property type="match status" value="1"/>
</dbReference>
<dbReference type="GeneID" id="94825874"/>
<gene>
    <name evidence="2" type="ORF">TRFO_03245</name>
</gene>
<proteinExistence type="predicted"/>
<dbReference type="RefSeq" id="XP_068367308.1">
    <property type="nucleotide sequence ID" value="XM_068491170.1"/>
</dbReference>
<organism evidence="2 3">
    <name type="scientific">Tritrichomonas foetus</name>
    <dbReference type="NCBI Taxonomy" id="1144522"/>
    <lineage>
        <taxon>Eukaryota</taxon>
        <taxon>Metamonada</taxon>
        <taxon>Parabasalia</taxon>
        <taxon>Tritrichomonadida</taxon>
        <taxon>Tritrichomonadidae</taxon>
        <taxon>Tritrichomonas</taxon>
    </lineage>
</organism>
<dbReference type="Gene3D" id="1.10.8.270">
    <property type="entry name" value="putative rabgap domain of human tbc1 domain family member 14 like domains"/>
    <property type="match status" value="1"/>
</dbReference>
<evidence type="ECO:0000313" key="3">
    <source>
        <dbReference type="Proteomes" id="UP000179807"/>
    </source>
</evidence>
<evidence type="ECO:0000259" key="1">
    <source>
        <dbReference type="PROSITE" id="PS50086"/>
    </source>
</evidence>
<dbReference type="Proteomes" id="UP000179807">
    <property type="component" value="Unassembled WGS sequence"/>
</dbReference>
<dbReference type="InterPro" id="IPR000195">
    <property type="entry name" value="Rab-GAP-TBC_dom"/>
</dbReference>
<dbReference type="GO" id="GO:0006886">
    <property type="term" value="P:intracellular protein transport"/>
    <property type="evidence" value="ECO:0007669"/>
    <property type="project" value="TreeGrafter"/>
</dbReference>
<name>A0A1J4KWT6_9EUKA</name>
<dbReference type="EMBL" id="MLAK01000421">
    <property type="protein sequence ID" value="OHT14172.1"/>
    <property type="molecule type" value="Genomic_DNA"/>
</dbReference>
<dbReference type="SMART" id="SM00164">
    <property type="entry name" value="TBC"/>
    <property type="match status" value="1"/>
</dbReference>
<dbReference type="PANTHER" id="PTHR22957">
    <property type="entry name" value="TBC1 DOMAIN FAMILY MEMBER GTPASE-ACTIVATING PROTEIN"/>
    <property type="match status" value="1"/>
</dbReference>
<evidence type="ECO:0000313" key="2">
    <source>
        <dbReference type="EMBL" id="OHT14172.1"/>
    </source>
</evidence>
<sequence length="367" mass="43180">MNNGELTFKILPLAQMKEDGSPIDIEQIRSICAEGLSKYPPEDRLIAWGLLIGSLPEQAEEWPQHRAKLYTEYKNFMNEFGLNSYENKIFPNSTGITDFGLSDNHIMGIIHGDIIRTGHHLHYLPFPDETVYSNYKNKNINSEFQYIGENFEDDDNKLLPFHVHMRRIERILYIFAKLNRTLSYMQGFNEIVTVLYYVSTEALNFFYGNFLEIETFVFYTFQRIISSTELNELFTTQDHSSLIHKKLGQLMNTISRHFPEASHIINKMNIHPLQFCYRRLNLLFAQDQDIPNLMIVWDAIFAHFNELVEFEFYLILAHVKLVEPLIDGEDYSQTMIALQKLNVCDPKKLVDWANKFWEIDHRKTNSK</sequence>
<keyword evidence="3" id="KW-1185">Reference proteome</keyword>
<dbReference type="GO" id="GO:0005096">
    <property type="term" value="F:GTPase activator activity"/>
    <property type="evidence" value="ECO:0007669"/>
    <property type="project" value="TreeGrafter"/>
</dbReference>
<feature type="domain" description="Rab-GAP TBC" evidence="1">
    <location>
        <begin position="38"/>
        <end position="304"/>
    </location>
</feature>